<evidence type="ECO:0000313" key="2">
    <source>
        <dbReference type="Proteomes" id="UP000325002"/>
    </source>
</evidence>
<dbReference type="EMBL" id="SAYD01000021">
    <property type="protein sequence ID" value="TXJ36715.1"/>
    <property type="molecule type" value="Genomic_DNA"/>
</dbReference>
<proteinExistence type="predicted"/>
<reference evidence="1 2" key="1">
    <citation type="journal article" date="1992" name="Lakartidningen">
        <title>[Penicillin V and not amoxicillin is the first choice preparation in acute otitis].</title>
        <authorList>
            <person name="Kamme C."/>
            <person name="Lundgren K."/>
            <person name="Prellner K."/>
        </authorList>
    </citation>
    <scope>NUCLEOTIDE SEQUENCE [LARGE SCALE GENOMIC DNA]</scope>
    <source>
        <strain evidence="1 2">PC3997IV</strain>
    </source>
</reference>
<accession>A0A5C8EG29</accession>
<sequence length="1078" mass="127167">MDNKYICYIYNLVSENEKIFLFGFIIKCNEFILNNESNFFEIDLKEYYPNEKYKIELSYSILNENEFTNFYNKSINEEIFSYDLLKKNGNNINVKYISEISLNKIDNNYSIISLHKFKNLWLQEYNFGDFDISGIINIMQEYASPFFDKNSIPLGYFYIMKDNIIFYKQPAEVNFSIEDTNINIKFDSNFINYKAKLILESATSEIIFNGIIDIDDIEKNIVVSVPPSAHTLEIFDKDGITIYTETFHRIMEIGLNINIIGEQISIHDLLSKKNKNLSALPSHNTNIPLKINAFDRSNNLKLKNLYRHYRNIFDRNINKTNSIKNGNLYNEESYWFENVSSKECIDKIIELVKESDEAIFIDPFFEVNNEQQNNTDMKGTQNLFLLLNRLSGDITIISKLENKDYLISQIKNISNLFSLNNLNIKLRIINDNNLKLHDRYLLIKKQNILKIYSMTNSLNSVMKDYPLGIFYIDINKNNELKEYIYNIVFNKSKEILNLEDFIKDSKNNANNYIKSLIGDIDINSENIKKILNENYNNILDKYKELKKENEAIAYLSLSGILAYISPNIYIYQSIEKIIKDDINSISDKTSLLLEVEKYLIDSYYKKSGLSFYMSNEILDIIKDNQFSTKSYIEVNKVCNFIYRNDRLSIYGWTFLLEKIYCISPDTLVDFIIKSKCEEADLYSEVIAIIINNRYVLNQHNSINSPFLKMILLSEKINSNINHTKTTDMSKIGTDIDNLIKMNIPKYIIFLGFIYSKVFYNFQTNSFDENTDNFFNLDVFKYIFSNDNIDDIIQILDKPQKYEFKILNKIINSNLIKETNVKNKLAKEFLIKYFSKSDFFWYSFSGEYTIIFEIINIINSLSDAAKKDILKSLLNRCHIIEDNKKLNIPAFTNIAYKHCNNNNLEKKVDTMFFIYCRCSEESYKSIDEVIIRFLNLKSNFISYSGITLFLMIDSIFACHFNNINYTLNNNNFKKFLEELKNDSNLKIFYELYNDYDNFNSESLKNLFYYINTICKLNNYQKIYINLVNISIDIIYKILQCKIKNIDKLNSKLEYLNDIISLELKINSIELQMDARNEWE</sequence>
<protein>
    <submittedName>
        <fullName evidence="1">Uncharacterized protein</fullName>
    </submittedName>
</protein>
<evidence type="ECO:0000313" key="1">
    <source>
        <dbReference type="EMBL" id="TXJ36715.1"/>
    </source>
</evidence>
<dbReference type="AlphaFoldDB" id="A0A5C8EG29"/>
<dbReference type="Proteomes" id="UP000325002">
    <property type="component" value="Unassembled WGS sequence"/>
</dbReference>
<dbReference type="RefSeq" id="WP_147778682.1">
    <property type="nucleotide sequence ID" value="NZ_SAYD01000021.1"/>
</dbReference>
<name>A0A5C8EG29_9SPIR</name>
<gene>
    <name evidence="1" type="ORF">EPJ81_10270</name>
</gene>
<comment type="caution">
    <text evidence="1">The sequence shown here is derived from an EMBL/GenBank/DDBJ whole genome shotgun (WGS) entry which is preliminary data.</text>
</comment>
<organism evidence="1 2">
    <name type="scientific">Brachyspira aalborgi</name>
    <dbReference type="NCBI Taxonomy" id="29522"/>
    <lineage>
        <taxon>Bacteria</taxon>
        <taxon>Pseudomonadati</taxon>
        <taxon>Spirochaetota</taxon>
        <taxon>Spirochaetia</taxon>
        <taxon>Brachyspirales</taxon>
        <taxon>Brachyspiraceae</taxon>
        <taxon>Brachyspira</taxon>
    </lineage>
</organism>